<gene>
    <name evidence="1" type="primary">Dsim\GD17177</name>
    <name evidence="1" type="ORF">Dsim_GD17177</name>
</gene>
<dbReference type="EMBL" id="CM000366">
    <property type="protein sequence ID" value="EDX17912.1"/>
    <property type="molecule type" value="Genomic_DNA"/>
</dbReference>
<evidence type="ECO:0000313" key="2">
    <source>
        <dbReference type="Proteomes" id="UP000000304"/>
    </source>
</evidence>
<sequence>MPPRGFRSASYHSSSADQSDAALHIASHLKCTFPSPSPSPSPSPIIISTISILIFPDFDTVVVDVVVVFIDGRLSENHVMGT</sequence>
<keyword evidence="2" id="KW-1185">Reference proteome</keyword>
<name>B4R4V5_DROSI</name>
<reference evidence="1 2" key="1">
    <citation type="journal article" date="2007" name="Nature">
        <title>Evolution of genes and genomes on the Drosophila phylogeny.</title>
        <authorList>
            <consortium name="Drosophila 12 Genomes Consortium"/>
            <person name="Clark A.G."/>
            <person name="Eisen M.B."/>
            <person name="Smith D.R."/>
            <person name="Bergman C.M."/>
            <person name="Oliver B."/>
            <person name="Markow T.A."/>
            <person name="Kaufman T.C."/>
            <person name="Kellis M."/>
            <person name="Gelbart W."/>
            <person name="Iyer V.N."/>
            <person name="Pollard D.A."/>
            <person name="Sackton T.B."/>
            <person name="Larracuente A.M."/>
            <person name="Singh N.D."/>
            <person name="Abad J.P."/>
            <person name="Abt D.N."/>
            <person name="Adryan B."/>
            <person name="Aguade M."/>
            <person name="Akashi H."/>
            <person name="Anderson W.W."/>
            <person name="Aquadro C.F."/>
            <person name="Ardell D.H."/>
            <person name="Arguello R."/>
            <person name="Artieri C.G."/>
            <person name="Barbash D.A."/>
            <person name="Barker D."/>
            <person name="Barsanti P."/>
            <person name="Batterham P."/>
            <person name="Batzoglou S."/>
            <person name="Begun D."/>
            <person name="Bhutkar A."/>
            <person name="Blanco E."/>
            <person name="Bosak S.A."/>
            <person name="Bradley R.K."/>
            <person name="Brand A.D."/>
            <person name="Brent M.R."/>
            <person name="Brooks A.N."/>
            <person name="Brown R.H."/>
            <person name="Butlin R.K."/>
            <person name="Caggese C."/>
            <person name="Calvi B.R."/>
            <person name="Bernardo de Carvalho A."/>
            <person name="Caspi A."/>
            <person name="Castrezana S."/>
            <person name="Celniker S.E."/>
            <person name="Chang J.L."/>
            <person name="Chapple C."/>
            <person name="Chatterji S."/>
            <person name="Chinwalla A."/>
            <person name="Civetta A."/>
            <person name="Clifton S.W."/>
            <person name="Comeron J.M."/>
            <person name="Costello J.C."/>
            <person name="Coyne J.A."/>
            <person name="Daub J."/>
            <person name="David R.G."/>
            <person name="Delcher A.L."/>
            <person name="Delehaunty K."/>
            <person name="Do C.B."/>
            <person name="Ebling H."/>
            <person name="Edwards K."/>
            <person name="Eickbush T."/>
            <person name="Evans J.D."/>
            <person name="Filipski A."/>
            <person name="Findeiss S."/>
            <person name="Freyhult E."/>
            <person name="Fulton L."/>
            <person name="Fulton R."/>
            <person name="Garcia A.C."/>
            <person name="Gardiner A."/>
            <person name="Garfield D.A."/>
            <person name="Garvin B.E."/>
            <person name="Gibson G."/>
            <person name="Gilbert D."/>
            <person name="Gnerre S."/>
            <person name="Godfrey J."/>
            <person name="Good R."/>
            <person name="Gotea V."/>
            <person name="Gravely B."/>
            <person name="Greenberg A.J."/>
            <person name="Griffiths-Jones S."/>
            <person name="Gross S."/>
            <person name="Guigo R."/>
            <person name="Gustafson E.A."/>
            <person name="Haerty W."/>
            <person name="Hahn M.W."/>
            <person name="Halligan D.L."/>
            <person name="Halpern A.L."/>
            <person name="Halter G.M."/>
            <person name="Han M.V."/>
            <person name="Heger A."/>
            <person name="Hillier L."/>
            <person name="Hinrichs A.S."/>
            <person name="Holmes I."/>
            <person name="Hoskins R.A."/>
            <person name="Hubisz M.J."/>
            <person name="Hultmark D."/>
            <person name="Huntley M.A."/>
            <person name="Jaffe D.B."/>
            <person name="Jagadeeshan S."/>
            <person name="Jeck W.R."/>
            <person name="Johnson J."/>
            <person name="Jones C.D."/>
            <person name="Jordan W.C."/>
            <person name="Karpen G.H."/>
            <person name="Kataoka E."/>
            <person name="Keightley P.D."/>
            <person name="Kheradpour P."/>
            <person name="Kirkness E.F."/>
            <person name="Koerich L.B."/>
            <person name="Kristiansen K."/>
            <person name="Kudrna D."/>
            <person name="Kulathinal R.J."/>
            <person name="Kumar S."/>
            <person name="Kwok R."/>
            <person name="Lander E."/>
            <person name="Langley C.H."/>
            <person name="Lapoint R."/>
            <person name="Lazzaro B.P."/>
            <person name="Lee S.J."/>
            <person name="Levesque L."/>
            <person name="Li R."/>
            <person name="Lin C.F."/>
            <person name="Lin M.F."/>
            <person name="Lindblad-Toh K."/>
            <person name="Llopart A."/>
            <person name="Long M."/>
            <person name="Low L."/>
            <person name="Lozovsky E."/>
            <person name="Lu J."/>
            <person name="Luo M."/>
            <person name="Machado C.A."/>
            <person name="Makalowski W."/>
            <person name="Marzo M."/>
            <person name="Matsuda M."/>
            <person name="Matzkin L."/>
            <person name="McAllister B."/>
            <person name="McBride C.S."/>
            <person name="McKernan B."/>
            <person name="McKernan K."/>
            <person name="Mendez-Lago M."/>
            <person name="Minx P."/>
            <person name="Mollenhauer M.U."/>
            <person name="Montooth K."/>
            <person name="Mount S.M."/>
            <person name="Mu X."/>
            <person name="Myers E."/>
            <person name="Negre B."/>
            <person name="Newfeld S."/>
            <person name="Nielsen R."/>
            <person name="Noor M.A."/>
            <person name="O'Grady P."/>
            <person name="Pachter L."/>
            <person name="Papaceit M."/>
            <person name="Parisi M.J."/>
            <person name="Parisi M."/>
            <person name="Parts L."/>
            <person name="Pedersen J.S."/>
            <person name="Pesole G."/>
            <person name="Phillippy A.M."/>
            <person name="Ponting C.P."/>
            <person name="Pop M."/>
            <person name="Porcelli D."/>
            <person name="Powell J.R."/>
            <person name="Prohaska S."/>
            <person name="Pruitt K."/>
            <person name="Puig M."/>
            <person name="Quesneville H."/>
            <person name="Ram K.R."/>
            <person name="Rand D."/>
            <person name="Rasmussen M.D."/>
            <person name="Reed L.K."/>
            <person name="Reenan R."/>
            <person name="Reily A."/>
            <person name="Remington K.A."/>
            <person name="Rieger T.T."/>
            <person name="Ritchie M.G."/>
            <person name="Robin C."/>
            <person name="Rogers Y.H."/>
            <person name="Rohde C."/>
            <person name="Rozas J."/>
            <person name="Rubenfield M.J."/>
            <person name="Ruiz A."/>
            <person name="Russo S."/>
            <person name="Salzberg S.L."/>
            <person name="Sanchez-Gracia A."/>
            <person name="Saranga D.J."/>
            <person name="Sato H."/>
            <person name="Schaeffer S.W."/>
            <person name="Schatz M.C."/>
            <person name="Schlenke T."/>
            <person name="Schwartz R."/>
            <person name="Segarra C."/>
            <person name="Singh R.S."/>
            <person name="Sirot L."/>
            <person name="Sirota M."/>
            <person name="Sisneros N.B."/>
            <person name="Smith C.D."/>
            <person name="Smith T.F."/>
            <person name="Spieth J."/>
            <person name="Stage D.E."/>
            <person name="Stark A."/>
            <person name="Stephan W."/>
            <person name="Strausberg R.L."/>
            <person name="Strempel S."/>
            <person name="Sturgill D."/>
            <person name="Sutton G."/>
            <person name="Sutton G.G."/>
            <person name="Tao W."/>
            <person name="Teichmann S."/>
            <person name="Tobari Y.N."/>
            <person name="Tomimura Y."/>
            <person name="Tsolas J.M."/>
            <person name="Valente V.L."/>
            <person name="Venter E."/>
            <person name="Venter J.C."/>
            <person name="Vicario S."/>
            <person name="Vieira F.G."/>
            <person name="Vilella A.J."/>
            <person name="Villasante A."/>
            <person name="Walenz B."/>
            <person name="Wang J."/>
            <person name="Wasserman M."/>
            <person name="Watts T."/>
            <person name="Wilson D."/>
            <person name="Wilson R.K."/>
            <person name="Wing R.A."/>
            <person name="Wolfner M.F."/>
            <person name="Wong A."/>
            <person name="Wong G.K."/>
            <person name="Wu C.I."/>
            <person name="Wu G."/>
            <person name="Yamamoto D."/>
            <person name="Yang H.P."/>
            <person name="Yang S.P."/>
            <person name="Yorke J.A."/>
            <person name="Yoshida K."/>
            <person name="Zdobnov E."/>
            <person name="Zhang P."/>
            <person name="Zhang Y."/>
            <person name="Zimin A.V."/>
            <person name="Baldwin J."/>
            <person name="Abdouelleil A."/>
            <person name="Abdulkadir J."/>
            <person name="Abebe A."/>
            <person name="Abera B."/>
            <person name="Abreu J."/>
            <person name="Acer S.C."/>
            <person name="Aftuck L."/>
            <person name="Alexander A."/>
            <person name="An P."/>
            <person name="Anderson E."/>
            <person name="Anderson S."/>
            <person name="Arachi H."/>
            <person name="Azer M."/>
            <person name="Bachantsang P."/>
            <person name="Barry A."/>
            <person name="Bayul T."/>
            <person name="Berlin A."/>
            <person name="Bessette D."/>
            <person name="Bloom T."/>
            <person name="Blye J."/>
            <person name="Boguslavskiy L."/>
            <person name="Bonnet C."/>
            <person name="Boukhgalter B."/>
            <person name="Bourzgui I."/>
            <person name="Brown A."/>
            <person name="Cahill P."/>
            <person name="Channer S."/>
            <person name="Cheshatsang Y."/>
            <person name="Chuda L."/>
            <person name="Citroen M."/>
            <person name="Collymore A."/>
            <person name="Cooke P."/>
            <person name="Costello M."/>
            <person name="D'Aco K."/>
            <person name="Daza R."/>
            <person name="De Haan G."/>
            <person name="DeGray S."/>
            <person name="DeMaso C."/>
            <person name="Dhargay N."/>
            <person name="Dooley K."/>
            <person name="Dooley E."/>
            <person name="Doricent M."/>
            <person name="Dorje P."/>
            <person name="Dorjee K."/>
            <person name="Dupes A."/>
            <person name="Elong R."/>
            <person name="Falk J."/>
            <person name="Farina A."/>
            <person name="Faro S."/>
            <person name="Ferguson D."/>
            <person name="Fisher S."/>
            <person name="Foley C.D."/>
            <person name="Franke A."/>
            <person name="Friedrich D."/>
            <person name="Gadbois L."/>
            <person name="Gearin G."/>
            <person name="Gearin C.R."/>
            <person name="Giannoukos G."/>
            <person name="Goode T."/>
            <person name="Graham J."/>
            <person name="Grandbois E."/>
            <person name="Grewal S."/>
            <person name="Gyaltsen K."/>
            <person name="Hafez N."/>
            <person name="Hagos B."/>
            <person name="Hall J."/>
            <person name="Henson C."/>
            <person name="Hollinger A."/>
            <person name="Honan T."/>
            <person name="Huard M.D."/>
            <person name="Hughes L."/>
            <person name="Hurhula B."/>
            <person name="Husby M.E."/>
            <person name="Kamat A."/>
            <person name="Kanga B."/>
            <person name="Kashin S."/>
            <person name="Khazanovich D."/>
            <person name="Kisner P."/>
            <person name="Lance K."/>
            <person name="Lara M."/>
            <person name="Lee W."/>
            <person name="Lennon N."/>
            <person name="Letendre F."/>
            <person name="LeVine R."/>
            <person name="Lipovsky A."/>
            <person name="Liu X."/>
            <person name="Liu J."/>
            <person name="Liu S."/>
            <person name="Lokyitsang T."/>
            <person name="Lokyitsang Y."/>
            <person name="Lubonja R."/>
            <person name="Lui A."/>
            <person name="MacDonald P."/>
            <person name="Magnisalis V."/>
            <person name="Maru K."/>
            <person name="Matthews C."/>
            <person name="McCusker W."/>
            <person name="McDonough S."/>
            <person name="Mehta T."/>
            <person name="Meldrim J."/>
            <person name="Meneus L."/>
            <person name="Mihai O."/>
            <person name="Mihalev A."/>
            <person name="Mihova T."/>
            <person name="Mittelman R."/>
            <person name="Mlenga V."/>
            <person name="Montmayeur A."/>
            <person name="Mulrain L."/>
            <person name="Navidi A."/>
            <person name="Naylor J."/>
            <person name="Negash T."/>
            <person name="Nguyen T."/>
            <person name="Nguyen N."/>
            <person name="Nicol R."/>
            <person name="Norbu C."/>
            <person name="Norbu N."/>
            <person name="Novod N."/>
            <person name="O'Neill B."/>
            <person name="Osman S."/>
            <person name="Markiewicz E."/>
            <person name="Oyono O.L."/>
            <person name="Patti C."/>
            <person name="Phunkhang P."/>
            <person name="Pierre F."/>
            <person name="Priest M."/>
            <person name="Raghuraman S."/>
            <person name="Rege F."/>
            <person name="Reyes R."/>
            <person name="Rise C."/>
            <person name="Rogov P."/>
            <person name="Ross K."/>
            <person name="Ryan E."/>
            <person name="Settipalli S."/>
            <person name="Shea T."/>
            <person name="Sherpa N."/>
            <person name="Shi L."/>
            <person name="Shih D."/>
            <person name="Sparrow T."/>
            <person name="Spaulding J."/>
            <person name="Stalker J."/>
            <person name="Stange-Thomann N."/>
            <person name="Stavropoulos S."/>
            <person name="Stone C."/>
            <person name="Strader C."/>
            <person name="Tesfaye S."/>
            <person name="Thomson T."/>
            <person name="Thoulutsang Y."/>
            <person name="Thoulutsang D."/>
            <person name="Topham K."/>
            <person name="Topping I."/>
            <person name="Tsamla T."/>
            <person name="Vassiliev H."/>
            <person name="Vo A."/>
            <person name="Wangchuk T."/>
            <person name="Wangdi T."/>
            <person name="Weiand M."/>
            <person name="Wilkinson J."/>
            <person name="Wilson A."/>
            <person name="Yadav S."/>
            <person name="Young G."/>
            <person name="Yu Q."/>
            <person name="Zembek L."/>
            <person name="Zhong D."/>
            <person name="Zimmer A."/>
            <person name="Zwirko Z."/>
            <person name="Jaffe D.B."/>
            <person name="Alvarez P."/>
            <person name="Brockman W."/>
            <person name="Butler J."/>
            <person name="Chin C."/>
            <person name="Gnerre S."/>
            <person name="Grabherr M."/>
            <person name="Kleber M."/>
            <person name="Mauceli E."/>
            <person name="MacCallum I."/>
        </authorList>
    </citation>
    <scope>NUCLEOTIDE SEQUENCE [LARGE SCALE GENOMIC DNA]</scope>
    <source>
        <strain evidence="2">white501</strain>
    </source>
</reference>
<accession>B4R4V5</accession>
<dbReference type="AlphaFoldDB" id="B4R4V5"/>
<organism evidence="1 2">
    <name type="scientific">Drosophila simulans</name>
    <name type="common">Fruit fly</name>
    <dbReference type="NCBI Taxonomy" id="7240"/>
    <lineage>
        <taxon>Eukaryota</taxon>
        <taxon>Metazoa</taxon>
        <taxon>Ecdysozoa</taxon>
        <taxon>Arthropoda</taxon>
        <taxon>Hexapoda</taxon>
        <taxon>Insecta</taxon>
        <taxon>Pterygota</taxon>
        <taxon>Neoptera</taxon>
        <taxon>Endopterygota</taxon>
        <taxon>Diptera</taxon>
        <taxon>Brachycera</taxon>
        <taxon>Muscomorpha</taxon>
        <taxon>Ephydroidea</taxon>
        <taxon>Drosophilidae</taxon>
        <taxon>Drosophila</taxon>
        <taxon>Sophophora</taxon>
    </lineage>
</organism>
<protein>
    <submittedName>
        <fullName evidence="1">GD17177</fullName>
    </submittedName>
</protein>
<evidence type="ECO:0000313" key="1">
    <source>
        <dbReference type="EMBL" id="EDX17912.1"/>
    </source>
</evidence>
<proteinExistence type="predicted"/>
<dbReference type="Proteomes" id="UP000000304">
    <property type="component" value="Chromosome X"/>
</dbReference>
<dbReference type="HOGENOM" id="CLU_169200_0_0_1"/>